<gene>
    <name evidence="2" type="ORF">E6C50_03355</name>
</gene>
<name>A0A4S4A466_9FLAO</name>
<dbReference type="OrthoDB" id="1190115at2"/>
<keyword evidence="3" id="KW-1185">Reference proteome</keyword>
<evidence type="ECO:0000313" key="2">
    <source>
        <dbReference type="EMBL" id="THF53250.1"/>
    </source>
</evidence>
<accession>A0A4S4A466</accession>
<comment type="caution">
    <text evidence="2">The sequence shown here is derived from an EMBL/GenBank/DDBJ whole genome shotgun (WGS) entry which is preliminary data.</text>
</comment>
<keyword evidence="1" id="KW-0472">Membrane</keyword>
<feature type="transmembrane region" description="Helical" evidence="1">
    <location>
        <begin position="6"/>
        <end position="27"/>
    </location>
</feature>
<reference evidence="2 3" key="1">
    <citation type="submission" date="2019-04" db="EMBL/GenBank/DDBJ databases">
        <title>Flavobacterium sp. nov. isolated from construction timber.</title>
        <authorList>
            <person name="Lin S.-Y."/>
            <person name="Chang C.-T."/>
            <person name="Young C.-C."/>
        </authorList>
    </citation>
    <scope>NUCLEOTIDE SEQUENCE [LARGE SCALE GENOMIC DNA]</scope>
    <source>
        <strain evidence="2 3">CC-CTC003</strain>
    </source>
</reference>
<protein>
    <submittedName>
        <fullName evidence="2">Uncharacterized protein</fullName>
    </submittedName>
</protein>
<evidence type="ECO:0000256" key="1">
    <source>
        <dbReference type="SAM" id="Phobius"/>
    </source>
</evidence>
<dbReference type="AlphaFoldDB" id="A0A4S4A466"/>
<evidence type="ECO:0000313" key="3">
    <source>
        <dbReference type="Proteomes" id="UP000307507"/>
    </source>
</evidence>
<dbReference type="Proteomes" id="UP000307507">
    <property type="component" value="Unassembled WGS sequence"/>
</dbReference>
<keyword evidence="1" id="KW-1133">Transmembrane helix</keyword>
<proteinExistence type="predicted"/>
<sequence length="104" mass="12097">MRSATLVEVLVATALIVIVFMIASLILNNLLLNTFSKNTNPIENKPNEVECLFQNNMLRMPYREEWQSWTISIEPEAKKDKWYRINVVNTTNSKVITRKSCHVE</sequence>
<organism evidence="2 3">
    <name type="scientific">Flavobacterium supellecticarium</name>
    <dbReference type="NCBI Taxonomy" id="2565924"/>
    <lineage>
        <taxon>Bacteria</taxon>
        <taxon>Pseudomonadati</taxon>
        <taxon>Bacteroidota</taxon>
        <taxon>Flavobacteriia</taxon>
        <taxon>Flavobacteriales</taxon>
        <taxon>Flavobacteriaceae</taxon>
        <taxon>Flavobacterium</taxon>
    </lineage>
</organism>
<keyword evidence="1" id="KW-0812">Transmembrane</keyword>
<dbReference type="EMBL" id="SSNZ01000001">
    <property type="protein sequence ID" value="THF53250.1"/>
    <property type="molecule type" value="Genomic_DNA"/>
</dbReference>